<keyword evidence="8 15" id="KW-1278">Translocase</keyword>
<evidence type="ECO:0000256" key="4">
    <source>
        <dbReference type="ARBA" id="ARBA00021095"/>
    </source>
</evidence>
<evidence type="ECO:0000313" key="17">
    <source>
        <dbReference type="EMBL" id="BAF76618.1"/>
    </source>
</evidence>
<feature type="transmembrane region" description="Helical" evidence="15">
    <location>
        <begin position="82"/>
        <end position="101"/>
    </location>
</feature>
<comment type="similarity">
    <text evidence="2 15">Belongs to the complex I subunit 6 family.</text>
</comment>
<keyword evidence="5 15" id="KW-0813">Transport</keyword>
<keyword evidence="12 15" id="KW-0496">Mitochondrion</keyword>
<name>A7X7E8_9BRAN</name>
<evidence type="ECO:0000256" key="1">
    <source>
        <dbReference type="ARBA" id="ARBA00004225"/>
    </source>
</evidence>
<keyword evidence="6 15" id="KW-0679">Respiratory chain</keyword>
<feature type="transmembrane region" description="Helical" evidence="15">
    <location>
        <begin position="132"/>
        <end position="153"/>
    </location>
</feature>
<organism evidence="17">
    <name type="scientific">Asymmetron sp. A TK-2007</name>
    <dbReference type="NCBI Taxonomy" id="426588"/>
    <lineage>
        <taxon>Eukaryota</taxon>
        <taxon>Metazoa</taxon>
        <taxon>Chordata</taxon>
        <taxon>Cephalochordata</taxon>
        <taxon>Leptocardii</taxon>
        <taxon>Amphioxiformes</taxon>
        <taxon>Branchiostomatidae</taxon>
        <taxon>Asymmetron</taxon>
    </lineage>
</organism>
<evidence type="ECO:0000256" key="5">
    <source>
        <dbReference type="ARBA" id="ARBA00022448"/>
    </source>
</evidence>
<dbReference type="EC" id="7.1.1.2" evidence="3 15"/>
<feature type="chain" id="PRO_5002717614" description="NADH-ubiquinone oxidoreductase chain 6" evidence="16">
    <location>
        <begin position="21"/>
        <end position="167"/>
    </location>
</feature>
<feature type="signal peptide" evidence="16">
    <location>
        <begin position="1"/>
        <end position="20"/>
    </location>
</feature>
<dbReference type="Gene3D" id="1.20.120.1200">
    <property type="entry name" value="NADH-ubiquinone/plastoquinone oxidoreductase chain 6, subunit NuoJ"/>
    <property type="match status" value="1"/>
</dbReference>
<evidence type="ECO:0000256" key="12">
    <source>
        <dbReference type="ARBA" id="ARBA00023128"/>
    </source>
</evidence>
<keyword evidence="11 15" id="KW-0520">NAD</keyword>
<reference evidence="17" key="1">
    <citation type="journal article" date="2007" name="BMC Evol. Biol.">
        <title>Phylogenetic position of a whale-fall lancelet (Cephalochordata) inferred from whole mitochondrial genome sequences.</title>
        <authorList>
            <person name="Kon T."/>
            <person name="Nohara M."/>
            <person name="Yamanoue Y."/>
            <person name="Fujiwara Y."/>
            <person name="Nishida M."/>
            <person name="Nishikawa T."/>
        </authorList>
    </citation>
    <scope>NUCLEOTIDE SEQUENCE</scope>
</reference>
<sequence>MTQMLLSFMILLTSMMVIRAKSPYFGALAMAFLSLLISIMMFQMNLIFSAMILVLIYLGGMLVVFVYSTAYSADLIPLPMNLTLTVLVALIGTTLITLSPLSTMESFCETNSWTPFMVNYNSLLFDLYERGYLAFTLAILVLTILLFSILEIVSHRQMTIKWFYLPH</sequence>
<evidence type="ECO:0000256" key="7">
    <source>
        <dbReference type="ARBA" id="ARBA00022692"/>
    </source>
</evidence>
<evidence type="ECO:0000256" key="8">
    <source>
        <dbReference type="ARBA" id="ARBA00022967"/>
    </source>
</evidence>
<protein>
    <recommendedName>
        <fullName evidence="4 15">NADH-ubiquinone oxidoreductase chain 6</fullName>
        <ecNumber evidence="3 15">7.1.1.2</ecNumber>
    </recommendedName>
</protein>
<evidence type="ECO:0000256" key="6">
    <source>
        <dbReference type="ARBA" id="ARBA00022660"/>
    </source>
</evidence>
<dbReference type="AlphaFoldDB" id="A7X7E8"/>
<dbReference type="InterPro" id="IPR050269">
    <property type="entry name" value="ComplexI_Subunit6"/>
</dbReference>
<comment type="function">
    <text evidence="15">Core subunit of the mitochondrial membrane respiratory chain NADH dehydrogenase (Complex I) which catalyzes electron transfer from NADH through the respiratory chain, using ubiquinone as an electron acceptor. Essential for the catalytic activity and assembly of complex I.</text>
</comment>
<dbReference type="InterPro" id="IPR042106">
    <property type="entry name" value="Nuo/plastoQ_OxRdtase_6_NuoJ"/>
</dbReference>
<dbReference type="PANTHER" id="PTHR11435">
    <property type="entry name" value="NADH UBIQUINONE OXIDOREDUCTASE SUBUNIT ND6"/>
    <property type="match status" value="1"/>
</dbReference>
<keyword evidence="16" id="KW-0732">Signal</keyword>
<comment type="catalytic activity">
    <reaction evidence="14 15">
        <text>a ubiquinone + NADH + 5 H(+)(in) = a ubiquinol + NAD(+) + 4 H(+)(out)</text>
        <dbReference type="Rhea" id="RHEA:29091"/>
        <dbReference type="Rhea" id="RHEA-COMP:9565"/>
        <dbReference type="Rhea" id="RHEA-COMP:9566"/>
        <dbReference type="ChEBI" id="CHEBI:15378"/>
        <dbReference type="ChEBI" id="CHEBI:16389"/>
        <dbReference type="ChEBI" id="CHEBI:17976"/>
        <dbReference type="ChEBI" id="CHEBI:57540"/>
        <dbReference type="ChEBI" id="CHEBI:57945"/>
        <dbReference type="EC" id="7.1.1.2"/>
    </reaction>
</comment>
<geneLocation type="mitochondrion" evidence="17"/>
<evidence type="ECO:0000256" key="3">
    <source>
        <dbReference type="ARBA" id="ARBA00012944"/>
    </source>
</evidence>
<evidence type="ECO:0000256" key="11">
    <source>
        <dbReference type="ARBA" id="ARBA00023027"/>
    </source>
</evidence>
<proteinExistence type="inferred from homology"/>
<dbReference type="PANTHER" id="PTHR11435:SF1">
    <property type="entry name" value="NADH-UBIQUINONE OXIDOREDUCTASE CHAIN 6"/>
    <property type="match status" value="1"/>
</dbReference>
<evidence type="ECO:0000256" key="9">
    <source>
        <dbReference type="ARBA" id="ARBA00022982"/>
    </source>
</evidence>
<dbReference type="InterPro" id="IPR001457">
    <property type="entry name" value="NADH_UbQ/plastoQ_OxRdtase_su6"/>
</dbReference>
<gene>
    <name evidence="17" type="primary">nad6</name>
</gene>
<dbReference type="Pfam" id="PF00499">
    <property type="entry name" value="Oxidored_q3"/>
    <property type="match status" value="1"/>
</dbReference>
<evidence type="ECO:0000256" key="15">
    <source>
        <dbReference type="RuleBase" id="RU004430"/>
    </source>
</evidence>
<keyword evidence="15" id="KW-0830">Ubiquinone</keyword>
<dbReference type="GO" id="GO:0031966">
    <property type="term" value="C:mitochondrial membrane"/>
    <property type="evidence" value="ECO:0007669"/>
    <property type="project" value="UniProtKB-SubCell"/>
</dbReference>
<evidence type="ECO:0000256" key="2">
    <source>
        <dbReference type="ARBA" id="ARBA00005698"/>
    </source>
</evidence>
<keyword evidence="9 15" id="KW-0249">Electron transport</keyword>
<feature type="transmembrane region" description="Helical" evidence="15">
    <location>
        <begin position="48"/>
        <end position="70"/>
    </location>
</feature>
<evidence type="ECO:0000256" key="10">
    <source>
        <dbReference type="ARBA" id="ARBA00022989"/>
    </source>
</evidence>
<evidence type="ECO:0000256" key="13">
    <source>
        <dbReference type="ARBA" id="ARBA00023136"/>
    </source>
</evidence>
<accession>A7X7E8</accession>
<comment type="subcellular location">
    <subcellularLocation>
        <location evidence="1 15">Mitochondrion membrane</location>
        <topology evidence="1 15">Multi-pass membrane protein</topology>
    </subcellularLocation>
</comment>
<keyword evidence="7 15" id="KW-0812">Transmembrane</keyword>
<keyword evidence="13 15" id="KW-0472">Membrane</keyword>
<keyword evidence="10 15" id="KW-1133">Transmembrane helix</keyword>
<evidence type="ECO:0000256" key="16">
    <source>
        <dbReference type="SAM" id="SignalP"/>
    </source>
</evidence>
<dbReference type="EMBL" id="AP009353">
    <property type="protein sequence ID" value="BAF76618.1"/>
    <property type="molecule type" value="Genomic_DNA"/>
</dbReference>
<dbReference type="GO" id="GO:0008137">
    <property type="term" value="F:NADH dehydrogenase (ubiquinone) activity"/>
    <property type="evidence" value="ECO:0007669"/>
    <property type="project" value="UniProtKB-UniRule"/>
</dbReference>
<evidence type="ECO:0000256" key="14">
    <source>
        <dbReference type="ARBA" id="ARBA00049551"/>
    </source>
</evidence>
<feature type="transmembrane region" description="Helical" evidence="15">
    <location>
        <begin position="24"/>
        <end position="42"/>
    </location>
</feature>